<dbReference type="InterPro" id="IPR008207">
    <property type="entry name" value="Sig_transdc_His_kin_Hpt_dom"/>
</dbReference>
<evidence type="ECO:0000313" key="3">
    <source>
        <dbReference type="EMBL" id="KTQ95182.1"/>
    </source>
</evidence>
<dbReference type="Pfam" id="PF01627">
    <property type="entry name" value="Hpt"/>
    <property type="match status" value="1"/>
</dbReference>
<accession>A0A175R782</accession>
<dbReference type="Proteomes" id="UP000078272">
    <property type="component" value="Unassembled WGS sequence"/>
</dbReference>
<keyword evidence="1" id="KW-0902">Two-component regulatory system</keyword>
<comment type="caution">
    <text evidence="3">The sequence shown here is derived from an EMBL/GenBank/DDBJ whole genome shotgun (WGS) entry which is preliminary data.</text>
</comment>
<dbReference type="AlphaFoldDB" id="A0A175R782"/>
<feature type="domain" description="HPt" evidence="2">
    <location>
        <begin position="23"/>
        <end position="81"/>
    </location>
</feature>
<evidence type="ECO:0000256" key="1">
    <source>
        <dbReference type="ARBA" id="ARBA00023012"/>
    </source>
</evidence>
<dbReference type="GO" id="GO:0004672">
    <property type="term" value="F:protein kinase activity"/>
    <property type="evidence" value="ECO:0007669"/>
    <property type="project" value="UniProtKB-ARBA"/>
</dbReference>
<dbReference type="GO" id="GO:0000160">
    <property type="term" value="P:phosphorelay signal transduction system"/>
    <property type="evidence" value="ECO:0007669"/>
    <property type="project" value="UniProtKB-KW"/>
</dbReference>
<dbReference type="SUPFAM" id="SSF47226">
    <property type="entry name" value="Histidine-containing phosphotransfer domain, HPT domain"/>
    <property type="match status" value="1"/>
</dbReference>
<evidence type="ECO:0000313" key="4">
    <source>
        <dbReference type="Proteomes" id="UP000078272"/>
    </source>
</evidence>
<sequence>MLHCCDGDEVLARDVAALMCIEIDRARRTLEEADGDARQRCAHAIKGAALNCGAISLACKAARLEEVPHDRVRLREMMEALALVDRELRVLEGGAEP</sequence>
<dbReference type="RefSeq" id="WP_058635408.1">
    <property type="nucleotide sequence ID" value="NZ_LDPZ01000024.1"/>
</dbReference>
<protein>
    <recommendedName>
        <fullName evidence="2">HPt domain-containing protein</fullName>
    </recommendedName>
</protein>
<dbReference type="InterPro" id="IPR036641">
    <property type="entry name" value="HPT_dom_sf"/>
</dbReference>
<dbReference type="STRING" id="401562.NS365_07140"/>
<reference evidence="3 4" key="1">
    <citation type="journal article" date="2016" name="Front. Microbiol.">
        <title>Genomic Resource of Rice Seed Associated Bacteria.</title>
        <authorList>
            <person name="Midha S."/>
            <person name="Bansal K."/>
            <person name="Sharma S."/>
            <person name="Kumar N."/>
            <person name="Patil P.P."/>
            <person name="Chaudhry V."/>
            <person name="Patil P.B."/>
        </authorList>
    </citation>
    <scope>NUCLEOTIDE SEQUENCE [LARGE SCALE GENOMIC DNA]</scope>
    <source>
        <strain evidence="3 4">NS226</strain>
    </source>
</reference>
<proteinExistence type="predicted"/>
<dbReference type="EMBL" id="LDPZ01000024">
    <property type="protein sequence ID" value="KTQ95182.1"/>
    <property type="molecule type" value="Genomic_DNA"/>
</dbReference>
<organism evidence="3 4">
    <name type="scientific">Aureimonas ureilytica</name>
    <dbReference type="NCBI Taxonomy" id="401562"/>
    <lineage>
        <taxon>Bacteria</taxon>
        <taxon>Pseudomonadati</taxon>
        <taxon>Pseudomonadota</taxon>
        <taxon>Alphaproteobacteria</taxon>
        <taxon>Hyphomicrobiales</taxon>
        <taxon>Aurantimonadaceae</taxon>
        <taxon>Aureimonas</taxon>
    </lineage>
</organism>
<name>A0A175R782_9HYPH</name>
<evidence type="ECO:0000259" key="2">
    <source>
        <dbReference type="Pfam" id="PF01627"/>
    </source>
</evidence>
<dbReference type="Gene3D" id="1.20.120.160">
    <property type="entry name" value="HPT domain"/>
    <property type="match status" value="1"/>
</dbReference>
<gene>
    <name evidence="3" type="ORF">NS226_13495</name>
</gene>